<dbReference type="PANTHER" id="PTHR46601">
    <property type="entry name" value="ULP_PROTEASE DOMAIN-CONTAINING PROTEIN"/>
    <property type="match status" value="1"/>
</dbReference>
<dbReference type="AlphaFoldDB" id="A0A815KAN4"/>
<sequence length="470" mass="55480">MRDNARRKSLTGDALNQLRMRKKFASKKYRDGLKLKRLNDNRSSTYKNRQSFGKAIKRVQKSLPKEPNKRISVVRHIAQTLDIISTTTDLHEREQRQLPIELKQAVIDFYNRDDISHQMPGKRDYVTIKDDNGSTQLQKRILLNSIRETYELFLMDRNITNDALSVNSFRILRPPNVLTYSHMPHRNCLCSYHENINLLIKPLSKCINNSNLCTIQAFSKALVCTEEDENCMFRRCSLCTNYFDNKFRKYVLNPAQKIQWYQWVLKNGYSEKQEFNGTVHQCLNTLEAQLDSFLVHVFIKRRQAAYFEMIKSNLDNETICLQVDYSENFKLEVQDAVQGSFYTKTAVSLFTCYAWSLDISYSIVYVSNNLSHDKYCISTILDDLFNKLKMKFHHLKQIHIFSDGAAQQFKQKFLFRNLCRLFEEFNVNNIELYLMIRLIQRLLKYTSIKRIDYQLLIDSLGKLCEIAKKN</sequence>
<gene>
    <name evidence="2" type="ORF">JXQ802_LOCUS50324</name>
    <name evidence="1" type="ORF">PYM288_LOCUS34161</name>
</gene>
<name>A0A815KAN4_9BILA</name>
<dbReference type="Proteomes" id="UP000663870">
    <property type="component" value="Unassembled WGS sequence"/>
</dbReference>
<reference evidence="1" key="1">
    <citation type="submission" date="2021-02" db="EMBL/GenBank/DDBJ databases">
        <authorList>
            <person name="Nowell W R."/>
        </authorList>
    </citation>
    <scope>NUCLEOTIDE SEQUENCE</scope>
</reference>
<dbReference type="Proteomes" id="UP000663854">
    <property type="component" value="Unassembled WGS sequence"/>
</dbReference>
<evidence type="ECO:0000313" key="3">
    <source>
        <dbReference type="Proteomes" id="UP000663854"/>
    </source>
</evidence>
<accession>A0A815KAN4</accession>
<comment type="caution">
    <text evidence="1">The sequence shown here is derived from an EMBL/GenBank/DDBJ whole genome shotgun (WGS) entry which is preliminary data.</text>
</comment>
<dbReference type="EMBL" id="CAJNOH010005027">
    <property type="protein sequence ID" value="CAF1387327.1"/>
    <property type="molecule type" value="Genomic_DNA"/>
</dbReference>
<evidence type="ECO:0000313" key="2">
    <source>
        <dbReference type="EMBL" id="CAF1618739.1"/>
    </source>
</evidence>
<evidence type="ECO:0000313" key="4">
    <source>
        <dbReference type="Proteomes" id="UP000663870"/>
    </source>
</evidence>
<protein>
    <submittedName>
        <fullName evidence="1">Uncharacterized protein</fullName>
    </submittedName>
</protein>
<dbReference type="PANTHER" id="PTHR46601:SF2">
    <property type="entry name" value="UBIQUITIN-LIKE PROTEASE FAMILY PROFILE DOMAIN-CONTAINING PROTEIN"/>
    <property type="match status" value="1"/>
</dbReference>
<proteinExistence type="predicted"/>
<organism evidence="1 3">
    <name type="scientific">Rotaria sordida</name>
    <dbReference type="NCBI Taxonomy" id="392033"/>
    <lineage>
        <taxon>Eukaryota</taxon>
        <taxon>Metazoa</taxon>
        <taxon>Spiralia</taxon>
        <taxon>Gnathifera</taxon>
        <taxon>Rotifera</taxon>
        <taxon>Eurotatoria</taxon>
        <taxon>Bdelloidea</taxon>
        <taxon>Philodinida</taxon>
        <taxon>Philodinidae</taxon>
        <taxon>Rotaria</taxon>
    </lineage>
</organism>
<evidence type="ECO:0000313" key="1">
    <source>
        <dbReference type="EMBL" id="CAF1387327.1"/>
    </source>
</evidence>
<dbReference type="EMBL" id="CAJNOL010006504">
    <property type="protein sequence ID" value="CAF1618739.1"/>
    <property type="molecule type" value="Genomic_DNA"/>
</dbReference>
<keyword evidence="4" id="KW-1185">Reference proteome</keyword>